<evidence type="ECO:0000313" key="3">
    <source>
        <dbReference type="Proteomes" id="UP001217838"/>
    </source>
</evidence>
<reference evidence="2 3" key="1">
    <citation type="submission" date="2022-11" db="EMBL/GenBank/DDBJ databases">
        <title>Minimal conservation of predation-associated metabolite biosynthetic gene clusters underscores biosynthetic potential of Myxococcota including descriptions for ten novel species: Archangium lansinium sp. nov., Myxococcus landrumus sp. nov., Nannocystis bai.</title>
        <authorList>
            <person name="Ahearne A."/>
            <person name="Stevens C."/>
            <person name="Dowd S."/>
        </authorList>
    </citation>
    <scope>NUCLEOTIDE SEQUENCE [LARGE SCALE GENOMIC DNA]</scope>
    <source>
        <strain evidence="2 3">NCELM</strain>
    </source>
</reference>
<evidence type="ECO:0000313" key="2">
    <source>
        <dbReference type="EMBL" id="MDC0674907.1"/>
    </source>
</evidence>
<dbReference type="EMBL" id="JAQNDN010000027">
    <property type="protein sequence ID" value="MDC0674907.1"/>
    <property type="molecule type" value="Genomic_DNA"/>
</dbReference>
<gene>
    <name evidence="2" type="ORF">POL58_44565</name>
</gene>
<feature type="transmembrane region" description="Helical" evidence="1">
    <location>
        <begin position="178"/>
        <end position="197"/>
    </location>
</feature>
<feature type="transmembrane region" description="Helical" evidence="1">
    <location>
        <begin position="217"/>
        <end position="245"/>
    </location>
</feature>
<feature type="transmembrane region" description="Helical" evidence="1">
    <location>
        <begin position="107"/>
        <end position="134"/>
    </location>
</feature>
<keyword evidence="1" id="KW-0472">Membrane</keyword>
<protein>
    <recommendedName>
        <fullName evidence="4">ABC-2 type transport system permease protein</fullName>
    </recommendedName>
</protein>
<dbReference type="Proteomes" id="UP001217838">
    <property type="component" value="Unassembled WGS sequence"/>
</dbReference>
<organism evidence="2 3">
    <name type="scientific">Nannocystis radixulma</name>
    <dbReference type="NCBI Taxonomy" id="2995305"/>
    <lineage>
        <taxon>Bacteria</taxon>
        <taxon>Pseudomonadati</taxon>
        <taxon>Myxococcota</taxon>
        <taxon>Polyangia</taxon>
        <taxon>Nannocystales</taxon>
        <taxon>Nannocystaceae</taxon>
        <taxon>Nannocystis</taxon>
    </lineage>
</organism>
<dbReference type="RefSeq" id="WP_272009511.1">
    <property type="nucleotide sequence ID" value="NZ_JAQNDN010000027.1"/>
</dbReference>
<comment type="caution">
    <text evidence="2">The sequence shown here is derived from an EMBL/GenBank/DDBJ whole genome shotgun (WGS) entry which is preliminary data.</text>
</comment>
<name>A0ABT5BLD2_9BACT</name>
<keyword evidence="1" id="KW-0812">Transmembrane</keyword>
<accession>A0ABT5BLD2</accession>
<proteinExistence type="predicted"/>
<keyword evidence="3" id="KW-1185">Reference proteome</keyword>
<evidence type="ECO:0008006" key="4">
    <source>
        <dbReference type="Google" id="ProtNLM"/>
    </source>
</evidence>
<keyword evidence="1" id="KW-1133">Transmembrane helix</keyword>
<feature type="transmembrane region" description="Helical" evidence="1">
    <location>
        <begin position="146"/>
        <end position="171"/>
    </location>
</feature>
<feature type="transmembrane region" description="Helical" evidence="1">
    <location>
        <begin position="20"/>
        <end position="37"/>
    </location>
</feature>
<feature type="transmembrane region" description="Helical" evidence="1">
    <location>
        <begin position="57"/>
        <end position="86"/>
    </location>
</feature>
<evidence type="ECO:0000256" key="1">
    <source>
        <dbReference type="SAM" id="Phobius"/>
    </source>
</evidence>
<sequence>MMRLLWLDVRAALRERKTWIAAAMLVYAVLAVPLILARPPEHVREAIAAFFHDDDPFVVFMFVWIDLVMNKIVGFLPVVLASSVLLRERDTGVLAVLAAKPLPLSRYFVIRTASACAVMLTLYVASQLFAAVWFSWQVAGFRPGVFLAAMSLHVFAAVFATAFAATVAVAVGRRGASALISLVVLGLLVGMALIGFYQPAWSTVVLANPLTLGAQSLGHLGALGPAVLLPPMLALTVLTLVTIAVGARLAHRVEA</sequence>